<feature type="transmembrane region" description="Helical" evidence="1">
    <location>
        <begin position="27"/>
        <end position="45"/>
    </location>
</feature>
<organism evidence="2 3">
    <name type="scientific">Taxus chinensis</name>
    <name type="common">Chinese yew</name>
    <name type="synonym">Taxus wallichiana var. chinensis</name>
    <dbReference type="NCBI Taxonomy" id="29808"/>
    <lineage>
        <taxon>Eukaryota</taxon>
        <taxon>Viridiplantae</taxon>
        <taxon>Streptophyta</taxon>
        <taxon>Embryophyta</taxon>
        <taxon>Tracheophyta</taxon>
        <taxon>Spermatophyta</taxon>
        <taxon>Pinopsida</taxon>
        <taxon>Pinidae</taxon>
        <taxon>Conifers II</taxon>
        <taxon>Cupressales</taxon>
        <taxon>Taxaceae</taxon>
        <taxon>Taxus</taxon>
    </lineage>
</organism>
<reference evidence="2 3" key="1">
    <citation type="journal article" date="2021" name="Nat. Plants">
        <title>The Taxus genome provides insights into paclitaxel biosynthesis.</title>
        <authorList>
            <person name="Xiong X."/>
            <person name="Gou J."/>
            <person name="Liao Q."/>
            <person name="Li Y."/>
            <person name="Zhou Q."/>
            <person name="Bi G."/>
            <person name="Li C."/>
            <person name="Du R."/>
            <person name="Wang X."/>
            <person name="Sun T."/>
            <person name="Guo L."/>
            <person name="Liang H."/>
            <person name="Lu P."/>
            <person name="Wu Y."/>
            <person name="Zhang Z."/>
            <person name="Ro D.K."/>
            <person name="Shang Y."/>
            <person name="Huang S."/>
            <person name="Yan J."/>
        </authorList>
    </citation>
    <scope>NUCLEOTIDE SEQUENCE [LARGE SCALE GENOMIC DNA]</scope>
    <source>
        <strain evidence="2">Ta-2019</strain>
    </source>
</reference>
<keyword evidence="1" id="KW-0472">Membrane</keyword>
<evidence type="ECO:0000313" key="2">
    <source>
        <dbReference type="EMBL" id="KAH9296628.1"/>
    </source>
</evidence>
<accession>A0AA38CGX4</accession>
<feature type="non-terminal residue" evidence="2">
    <location>
        <position position="68"/>
    </location>
</feature>
<name>A0AA38CGX4_TAXCH</name>
<dbReference type="AlphaFoldDB" id="A0AA38CGX4"/>
<keyword evidence="1" id="KW-1133">Transmembrane helix</keyword>
<evidence type="ECO:0000256" key="1">
    <source>
        <dbReference type="SAM" id="Phobius"/>
    </source>
</evidence>
<evidence type="ECO:0000313" key="3">
    <source>
        <dbReference type="Proteomes" id="UP000824469"/>
    </source>
</evidence>
<feature type="non-terminal residue" evidence="2">
    <location>
        <position position="1"/>
    </location>
</feature>
<gene>
    <name evidence="2" type="ORF">KI387_040216</name>
</gene>
<sequence>KYKKMMSGRREGSLFRVTKSAFRGSRLAIAVGAGIFFGLIWAYLYPHGFLRSSAPNYVSNAISHVSSQ</sequence>
<dbReference type="EMBL" id="JAHRHJ020000011">
    <property type="protein sequence ID" value="KAH9296628.1"/>
    <property type="molecule type" value="Genomic_DNA"/>
</dbReference>
<keyword evidence="3" id="KW-1185">Reference proteome</keyword>
<proteinExistence type="predicted"/>
<protein>
    <submittedName>
        <fullName evidence="2">Uncharacterized protein</fullName>
    </submittedName>
</protein>
<dbReference type="Proteomes" id="UP000824469">
    <property type="component" value="Unassembled WGS sequence"/>
</dbReference>
<keyword evidence="1" id="KW-0812">Transmembrane</keyword>
<comment type="caution">
    <text evidence="2">The sequence shown here is derived from an EMBL/GenBank/DDBJ whole genome shotgun (WGS) entry which is preliminary data.</text>
</comment>